<dbReference type="Proteomes" id="UP000621856">
    <property type="component" value="Unassembled WGS sequence"/>
</dbReference>
<feature type="transmembrane region" description="Helical" evidence="3">
    <location>
        <begin position="155"/>
        <end position="173"/>
    </location>
</feature>
<organism evidence="4 5">
    <name type="scientific">Aquisalinus luteolus</name>
    <dbReference type="NCBI Taxonomy" id="1566827"/>
    <lineage>
        <taxon>Bacteria</taxon>
        <taxon>Pseudomonadati</taxon>
        <taxon>Pseudomonadota</taxon>
        <taxon>Alphaproteobacteria</taxon>
        <taxon>Parvularculales</taxon>
        <taxon>Parvularculaceae</taxon>
        <taxon>Aquisalinus</taxon>
    </lineage>
</organism>
<keyword evidence="3" id="KW-1133">Transmembrane helix</keyword>
<dbReference type="Pfam" id="PF13779">
    <property type="entry name" value="DUF4175"/>
    <property type="match status" value="1"/>
</dbReference>
<name>A0A8J3ETA7_9PROT</name>
<feature type="compositionally biased region" description="Gly residues" evidence="2">
    <location>
        <begin position="624"/>
        <end position="640"/>
    </location>
</feature>
<accession>A0A8J3ETA7</accession>
<keyword evidence="1" id="KW-0175">Coiled coil</keyword>
<feature type="region of interest" description="Disordered" evidence="2">
    <location>
        <begin position="756"/>
        <end position="814"/>
    </location>
</feature>
<dbReference type="InterPro" id="IPR012683">
    <property type="entry name" value="CHP02302_TM"/>
</dbReference>
<sequence length="849" mass="92667">MTMIKSRITRQERVAEARIYRAQLTLFLEKLWPALLPALGMVALFLLLTLFELWQFLPWIAHYAVLAALVGIGAFLLIRDLKDLEWPRRGEALDRLEKDGKIPHAALRAREDRPFSQTDEDSPLWRAHLSRMEQLSSKARLDKAKATADRLDPWNLRYGALLLLVVGTFIAWGDFTPRFWNAVSPRPAGSIPATVDLWIDPPAYTGRAPVILVQSKANPEGSQPGIAVPQGSTLHARINGADRRGPGRARLIVETDNIGRASTDLSRSETTLTGEASLSENAAITLTVNGRKASWPVVVAPDQTPKINFAEDPLATEEGRVRLVVELDDDYGITESFAVMSLDPDQDRPLDTPAITADRATDEEIVPVSGLTGAYGVRSAELTLTDHPWAGLDVNIRILGKDGAGQEATTETVSVTLPERDFYNPLARAIIHERRNLAVAPDSWTQTSRSLDALTFAPDRFFDRPTEYLLLRAAYWGVINGRGENVSDLIEEFWPLALQLEDQALELARRALAAAQQALREALERGASQSEIQRLVENLRTAMQNYIQALAESGQSMASRQGESQELEARDLDDILNSINELSDSGANNAARQLLSELEQMLQNLQITQGGSGSQSGQQQAGGQQQGDGSGEGGQQGAGGETAQRTGDLIGRQRDLADETFEAQRQQFDPEGTGSGAQSAAQLQQQQEELGSAVDDLLEDLDNATAESGNGTGEDIARSFREARERMAEAAEALESGNLGAAGAFQQDALDALREGADGISDQIMQAQQGDEEGEDGQSTRGGRNGAQAQVDPLGRPYGAPAPSTDIGIPDLSDPERARELILELRRKLSEPGRTEEEIDYLERLLERF</sequence>
<dbReference type="AlphaFoldDB" id="A0A8J3ETA7"/>
<protein>
    <submittedName>
        <fullName evidence="4">Membrane protein</fullName>
    </submittedName>
</protein>
<gene>
    <name evidence="4" type="ORF">GCM10011355_04890</name>
</gene>
<reference evidence="4" key="1">
    <citation type="journal article" date="2014" name="Int. J. Syst. Evol. Microbiol.">
        <title>Complete genome sequence of Corynebacterium casei LMG S-19264T (=DSM 44701T), isolated from a smear-ripened cheese.</title>
        <authorList>
            <consortium name="US DOE Joint Genome Institute (JGI-PGF)"/>
            <person name="Walter F."/>
            <person name="Albersmeier A."/>
            <person name="Kalinowski J."/>
            <person name="Ruckert C."/>
        </authorList>
    </citation>
    <scope>NUCLEOTIDE SEQUENCE</scope>
    <source>
        <strain evidence="4">CGMCC 1.14984</strain>
    </source>
</reference>
<evidence type="ECO:0000256" key="1">
    <source>
        <dbReference type="SAM" id="Coils"/>
    </source>
</evidence>
<comment type="caution">
    <text evidence="4">The sequence shown here is derived from an EMBL/GenBank/DDBJ whole genome shotgun (WGS) entry which is preliminary data.</text>
</comment>
<evidence type="ECO:0000256" key="2">
    <source>
        <dbReference type="SAM" id="MobiDB-lite"/>
    </source>
</evidence>
<keyword evidence="3" id="KW-0812">Transmembrane</keyword>
<dbReference type="NCBIfam" id="TIGR02302">
    <property type="entry name" value="aProt_lowcomp"/>
    <property type="match status" value="1"/>
</dbReference>
<feature type="transmembrane region" description="Helical" evidence="3">
    <location>
        <begin position="31"/>
        <end position="54"/>
    </location>
</feature>
<evidence type="ECO:0000313" key="4">
    <source>
        <dbReference type="EMBL" id="GGH93322.1"/>
    </source>
</evidence>
<feature type="transmembrane region" description="Helical" evidence="3">
    <location>
        <begin position="60"/>
        <end position="78"/>
    </location>
</feature>
<feature type="coiled-coil region" evidence="1">
    <location>
        <begin position="498"/>
        <end position="552"/>
    </location>
</feature>
<keyword evidence="3" id="KW-0472">Membrane</keyword>
<feature type="compositionally biased region" description="Low complexity" evidence="2">
    <location>
        <begin position="676"/>
        <end position="693"/>
    </location>
</feature>
<evidence type="ECO:0000313" key="5">
    <source>
        <dbReference type="Proteomes" id="UP000621856"/>
    </source>
</evidence>
<evidence type="ECO:0000256" key="3">
    <source>
        <dbReference type="SAM" id="Phobius"/>
    </source>
</evidence>
<feature type="region of interest" description="Disordered" evidence="2">
    <location>
        <begin position="608"/>
        <end position="644"/>
    </location>
</feature>
<dbReference type="EMBL" id="BMGZ01000001">
    <property type="protein sequence ID" value="GGH93322.1"/>
    <property type="molecule type" value="Genomic_DNA"/>
</dbReference>
<proteinExistence type="predicted"/>
<feature type="region of interest" description="Disordered" evidence="2">
    <location>
        <begin position="662"/>
        <end position="720"/>
    </location>
</feature>
<reference evidence="4" key="2">
    <citation type="submission" date="2020-09" db="EMBL/GenBank/DDBJ databases">
        <authorList>
            <person name="Sun Q."/>
            <person name="Zhou Y."/>
        </authorList>
    </citation>
    <scope>NUCLEOTIDE SEQUENCE</scope>
    <source>
        <strain evidence="4">CGMCC 1.14984</strain>
    </source>
</reference>